<protein>
    <recommendedName>
        <fullName evidence="4">Bacterial OB-fold domain-containing protein</fullName>
    </recommendedName>
</protein>
<dbReference type="Pfam" id="PF04076">
    <property type="entry name" value="BOF"/>
    <property type="match status" value="1"/>
</dbReference>
<proteinExistence type="predicted"/>
<dbReference type="InterPro" id="IPR005220">
    <property type="entry name" value="CarO-like"/>
</dbReference>
<evidence type="ECO:0000313" key="2">
    <source>
        <dbReference type="EMBL" id="GAA3533933.1"/>
    </source>
</evidence>
<dbReference type="EMBL" id="BAABCX010000001">
    <property type="protein sequence ID" value="GAA3533933.1"/>
    <property type="molecule type" value="Genomic_DNA"/>
</dbReference>
<evidence type="ECO:0008006" key="4">
    <source>
        <dbReference type="Google" id="ProtNLM"/>
    </source>
</evidence>
<reference evidence="3" key="1">
    <citation type="journal article" date="2019" name="Int. J. Syst. Evol. Microbiol.">
        <title>The Global Catalogue of Microorganisms (GCM) 10K type strain sequencing project: providing services to taxonomists for standard genome sequencing and annotation.</title>
        <authorList>
            <consortium name="The Broad Institute Genomics Platform"/>
            <consortium name="The Broad Institute Genome Sequencing Center for Infectious Disease"/>
            <person name="Wu L."/>
            <person name="Ma J."/>
        </authorList>
    </citation>
    <scope>NUCLEOTIDE SEQUENCE [LARGE SCALE GENOMIC DNA]</scope>
    <source>
        <strain evidence="3">JCM 17110</strain>
    </source>
</reference>
<comment type="caution">
    <text evidence="2">The sequence shown here is derived from an EMBL/GenBank/DDBJ whole genome shotgun (WGS) entry which is preliminary data.</text>
</comment>
<dbReference type="Proteomes" id="UP001500795">
    <property type="component" value="Unassembled WGS sequence"/>
</dbReference>
<dbReference type="PANTHER" id="PTHR36571">
    <property type="entry name" value="PROTEIN YGIW"/>
    <property type="match status" value="1"/>
</dbReference>
<dbReference type="PANTHER" id="PTHR36571:SF1">
    <property type="entry name" value="PROTEIN YGIW"/>
    <property type="match status" value="1"/>
</dbReference>
<gene>
    <name evidence="2" type="ORF">GCM10022394_11800</name>
</gene>
<dbReference type="RefSeq" id="WP_344955724.1">
    <property type="nucleotide sequence ID" value="NZ_BAABCX010000001.1"/>
</dbReference>
<accession>A0ABP6VHP1</accession>
<dbReference type="InterPro" id="IPR036700">
    <property type="entry name" value="BOBF_sf"/>
</dbReference>
<organism evidence="2 3">
    <name type="scientific">Zobellella aerophila</name>
    <dbReference type="NCBI Taxonomy" id="870480"/>
    <lineage>
        <taxon>Bacteria</taxon>
        <taxon>Pseudomonadati</taxon>
        <taxon>Pseudomonadota</taxon>
        <taxon>Gammaproteobacteria</taxon>
        <taxon>Aeromonadales</taxon>
        <taxon>Aeromonadaceae</taxon>
        <taxon>Zobellella</taxon>
    </lineage>
</organism>
<keyword evidence="1" id="KW-0732">Signal</keyword>
<dbReference type="Gene3D" id="2.40.50.200">
    <property type="entry name" value="Bacterial OB-fold"/>
    <property type="match status" value="1"/>
</dbReference>
<keyword evidence="3" id="KW-1185">Reference proteome</keyword>
<sequence length="143" mass="17362">MRNRWITGLIGLGWLIAIGANAHEQHYQPRHDHGYTPRYEHFHDRRDDGRYDGRRDRLHVTSVARARRMHDDRHVLVSGHIVKRLRGDNYLFRDDTGTIRVEIDDDDWRWLRGHRRDRLLLWATVDRDRDGVELEVDRWRVAR</sequence>
<dbReference type="SUPFAM" id="SSF101756">
    <property type="entry name" value="Hypothetical protein YgiW"/>
    <property type="match status" value="1"/>
</dbReference>
<dbReference type="NCBIfam" id="NF033674">
    <property type="entry name" value="stress_OB_fold"/>
    <property type="match status" value="1"/>
</dbReference>
<name>A0ABP6VHP1_9GAMM</name>
<evidence type="ECO:0000313" key="3">
    <source>
        <dbReference type="Proteomes" id="UP001500795"/>
    </source>
</evidence>
<evidence type="ECO:0000256" key="1">
    <source>
        <dbReference type="ARBA" id="ARBA00022729"/>
    </source>
</evidence>